<comment type="similarity">
    <text evidence="1">Belongs to the Gfa family.</text>
</comment>
<evidence type="ECO:0000313" key="7">
    <source>
        <dbReference type="Proteomes" id="UP001156691"/>
    </source>
</evidence>
<organism evidence="6 7">
    <name type="scientific">Devosia nitrariae</name>
    <dbReference type="NCBI Taxonomy" id="2071872"/>
    <lineage>
        <taxon>Bacteria</taxon>
        <taxon>Pseudomonadati</taxon>
        <taxon>Pseudomonadota</taxon>
        <taxon>Alphaproteobacteria</taxon>
        <taxon>Hyphomicrobiales</taxon>
        <taxon>Devosiaceae</taxon>
        <taxon>Devosia</taxon>
    </lineage>
</organism>
<dbReference type="PANTHER" id="PTHR33337">
    <property type="entry name" value="GFA DOMAIN-CONTAINING PROTEIN"/>
    <property type="match status" value="1"/>
</dbReference>
<dbReference type="InterPro" id="IPR011057">
    <property type="entry name" value="Mss4-like_sf"/>
</dbReference>
<dbReference type="Gene3D" id="3.90.1590.10">
    <property type="entry name" value="glutathione-dependent formaldehyde- activating enzyme (gfa)"/>
    <property type="match status" value="1"/>
</dbReference>
<dbReference type="PANTHER" id="PTHR33337:SF40">
    <property type="entry name" value="CENP-V_GFA DOMAIN-CONTAINING PROTEIN-RELATED"/>
    <property type="match status" value="1"/>
</dbReference>
<dbReference type="Proteomes" id="UP001156691">
    <property type="component" value="Unassembled WGS sequence"/>
</dbReference>
<dbReference type="PROSITE" id="PS51257">
    <property type="entry name" value="PROKAR_LIPOPROTEIN"/>
    <property type="match status" value="1"/>
</dbReference>
<protein>
    <submittedName>
        <fullName evidence="6">Aldehyde-activating protein</fullName>
    </submittedName>
</protein>
<keyword evidence="4" id="KW-0456">Lyase</keyword>
<dbReference type="PROSITE" id="PS51891">
    <property type="entry name" value="CENP_V_GFA"/>
    <property type="match status" value="1"/>
</dbReference>
<keyword evidence="2" id="KW-0479">Metal-binding</keyword>
<keyword evidence="7" id="KW-1185">Reference proteome</keyword>
<keyword evidence="3" id="KW-0862">Zinc</keyword>
<evidence type="ECO:0000256" key="4">
    <source>
        <dbReference type="ARBA" id="ARBA00023239"/>
    </source>
</evidence>
<proteinExistence type="inferred from homology"/>
<comment type="caution">
    <text evidence="6">The sequence shown here is derived from an EMBL/GenBank/DDBJ whole genome shotgun (WGS) entry which is preliminary data.</text>
</comment>
<evidence type="ECO:0000313" key="6">
    <source>
        <dbReference type="EMBL" id="GLQ53782.1"/>
    </source>
</evidence>
<dbReference type="SUPFAM" id="SSF51316">
    <property type="entry name" value="Mss4-like"/>
    <property type="match status" value="1"/>
</dbReference>
<reference evidence="7" key="1">
    <citation type="journal article" date="2019" name="Int. J. Syst. Evol. Microbiol.">
        <title>The Global Catalogue of Microorganisms (GCM) 10K type strain sequencing project: providing services to taxonomists for standard genome sequencing and annotation.</title>
        <authorList>
            <consortium name="The Broad Institute Genomics Platform"/>
            <consortium name="The Broad Institute Genome Sequencing Center for Infectious Disease"/>
            <person name="Wu L."/>
            <person name="Ma J."/>
        </authorList>
    </citation>
    <scope>NUCLEOTIDE SEQUENCE [LARGE SCALE GENOMIC DNA]</scope>
    <source>
        <strain evidence="7">NBRC 112416</strain>
    </source>
</reference>
<feature type="domain" description="CENP-V/GFA" evidence="5">
    <location>
        <begin position="5"/>
        <end position="113"/>
    </location>
</feature>
<evidence type="ECO:0000256" key="3">
    <source>
        <dbReference type="ARBA" id="ARBA00022833"/>
    </source>
</evidence>
<evidence type="ECO:0000256" key="1">
    <source>
        <dbReference type="ARBA" id="ARBA00005495"/>
    </source>
</evidence>
<name>A0ABQ5W1L6_9HYPH</name>
<dbReference type="RefSeq" id="WP_284339234.1">
    <property type="nucleotide sequence ID" value="NZ_BSNS01000006.1"/>
</dbReference>
<evidence type="ECO:0000259" key="5">
    <source>
        <dbReference type="PROSITE" id="PS51891"/>
    </source>
</evidence>
<accession>A0ABQ5W1L6</accession>
<dbReference type="InterPro" id="IPR006913">
    <property type="entry name" value="CENP-V/GFA"/>
</dbReference>
<evidence type="ECO:0000256" key="2">
    <source>
        <dbReference type="ARBA" id="ARBA00022723"/>
    </source>
</evidence>
<dbReference type="EMBL" id="BSNS01000006">
    <property type="protein sequence ID" value="GLQ53782.1"/>
    <property type="molecule type" value="Genomic_DNA"/>
</dbReference>
<dbReference type="Pfam" id="PF04828">
    <property type="entry name" value="GFA"/>
    <property type="match status" value="1"/>
</dbReference>
<gene>
    <name evidence="6" type="ORF">GCM10010862_10410</name>
</gene>
<sequence>MPKEITASCLCGAVTIACGEPVGPGAYCHCADCRKATGSAFGVNIPFDAAEFRVLSGETGSFTKIADSGNELTRFFCLNCGSPLYGSSPQHPGRVYVRAGALDESSFVRPAYQSWCQSRVDWSVPGKDLPAYPKGKPKQAD</sequence>